<dbReference type="Proteomes" id="UP001056384">
    <property type="component" value="Chromosome 9"/>
</dbReference>
<organism evidence="9 10">
    <name type="scientific">Septoria linicola</name>
    <dbReference type="NCBI Taxonomy" id="215465"/>
    <lineage>
        <taxon>Eukaryota</taxon>
        <taxon>Fungi</taxon>
        <taxon>Dikarya</taxon>
        <taxon>Ascomycota</taxon>
        <taxon>Pezizomycotina</taxon>
        <taxon>Dothideomycetes</taxon>
        <taxon>Dothideomycetidae</taxon>
        <taxon>Mycosphaerellales</taxon>
        <taxon>Mycosphaerellaceae</taxon>
        <taxon>Septoria</taxon>
    </lineage>
</organism>
<dbReference type="SUPFAM" id="SSF103473">
    <property type="entry name" value="MFS general substrate transporter"/>
    <property type="match status" value="1"/>
</dbReference>
<keyword evidence="4 7" id="KW-1133">Transmembrane helix</keyword>
<keyword evidence="10" id="KW-1185">Reference proteome</keyword>
<feature type="compositionally biased region" description="Polar residues" evidence="6">
    <location>
        <begin position="265"/>
        <end position="293"/>
    </location>
</feature>
<evidence type="ECO:0000256" key="1">
    <source>
        <dbReference type="ARBA" id="ARBA00004141"/>
    </source>
</evidence>
<keyword evidence="3 7" id="KW-0812">Transmembrane</keyword>
<dbReference type="GO" id="GO:0016020">
    <property type="term" value="C:membrane"/>
    <property type="evidence" value="ECO:0007669"/>
    <property type="project" value="UniProtKB-SubCell"/>
</dbReference>
<name>A0A9Q9EP49_9PEZI</name>
<dbReference type="InterPro" id="IPR011701">
    <property type="entry name" value="MFS"/>
</dbReference>
<dbReference type="AlphaFoldDB" id="A0A9Q9EP49"/>
<sequence>MSDQALPHGWYTRLSYYTRPEPMNPPELESSAMTGMSSGVAKLLNTLQIPGYQDYSVEPAGLRWRSNTFFIVATVAIGLFTDLFLYGLIVPVLPFMLQDRVGVPEEQVQSLTSGLLAAYAAASVVFSPVAGILADKVATRQAPFLFGLLALLASTILLFLGTTVPILALARVLQGISAAFVWTIGLALCLETVGPENLGKTIGSIFSFIAVGNLAAPILGGVLYEKTGIAGVFALGASILAVDFVMRLLVIEKKIANKYYAEDPSTVSDLNTSRNDNETNDQSQDSEAQTNGNDNDEEQPLLGGKHPDDSYYKLKPKDEYPRLVRIIPILPCLADPMLLTALLVAMVQAILLGSFDSTIPTVAKQLFDFSSLRSGLLFIPLGVFDFILGPVFGWCVDRYGTKPVAVLSYAYLVPVLVCVRIPHEGGMDQIIVYSVLLGFCGMGLAGIGAPSIVEAGAIVQKYYELNPDYFGEKGPYAQLYGMSNMVFSFGLTVGPELAGELKQAIGYGNMNVVLAAVCLITSVLSFAFIGGKPKVLRRERRNTHLSRKRA</sequence>
<dbReference type="Gene3D" id="1.20.1250.20">
    <property type="entry name" value="MFS general substrate transporter like domains"/>
    <property type="match status" value="2"/>
</dbReference>
<feature type="transmembrane region" description="Helical" evidence="7">
    <location>
        <begin position="510"/>
        <end position="531"/>
    </location>
</feature>
<feature type="transmembrane region" description="Helical" evidence="7">
    <location>
        <begin position="172"/>
        <end position="190"/>
    </location>
</feature>
<dbReference type="InterPro" id="IPR036259">
    <property type="entry name" value="MFS_trans_sf"/>
</dbReference>
<evidence type="ECO:0000256" key="4">
    <source>
        <dbReference type="ARBA" id="ARBA00022989"/>
    </source>
</evidence>
<dbReference type="EMBL" id="CP099426">
    <property type="protein sequence ID" value="USW57284.1"/>
    <property type="molecule type" value="Genomic_DNA"/>
</dbReference>
<feature type="region of interest" description="Disordered" evidence="6">
    <location>
        <begin position="265"/>
        <end position="311"/>
    </location>
</feature>
<reference evidence="9" key="1">
    <citation type="submission" date="2022-06" db="EMBL/GenBank/DDBJ databases">
        <title>Complete genome sequences of two strains of the flax pathogen Septoria linicola.</title>
        <authorList>
            <person name="Lapalu N."/>
            <person name="Simon A."/>
            <person name="Demenou B."/>
            <person name="Paumier D."/>
            <person name="Guillot M.-P."/>
            <person name="Gout L."/>
            <person name="Valade R."/>
        </authorList>
    </citation>
    <scope>NUCLEOTIDE SEQUENCE</scope>
    <source>
        <strain evidence="9">SE15195</strain>
    </source>
</reference>
<evidence type="ECO:0000256" key="2">
    <source>
        <dbReference type="ARBA" id="ARBA00022448"/>
    </source>
</evidence>
<dbReference type="InterPro" id="IPR050930">
    <property type="entry name" value="MFS_Vesicular_Transporter"/>
</dbReference>
<evidence type="ECO:0000259" key="8">
    <source>
        <dbReference type="PROSITE" id="PS50850"/>
    </source>
</evidence>
<keyword evidence="5 7" id="KW-0472">Membrane</keyword>
<proteinExistence type="predicted"/>
<dbReference type="GO" id="GO:0022857">
    <property type="term" value="F:transmembrane transporter activity"/>
    <property type="evidence" value="ECO:0007669"/>
    <property type="project" value="InterPro"/>
</dbReference>
<evidence type="ECO:0000313" key="9">
    <source>
        <dbReference type="EMBL" id="USW57284.1"/>
    </source>
</evidence>
<feature type="transmembrane region" description="Helical" evidence="7">
    <location>
        <begin position="375"/>
        <end position="396"/>
    </location>
</feature>
<dbReference type="PANTHER" id="PTHR23506:SF37">
    <property type="entry name" value="MAJOR FACILITATOR SUPERFAMILY (MFS) PROFILE DOMAIN-CONTAINING PROTEIN"/>
    <property type="match status" value="1"/>
</dbReference>
<accession>A0A9Q9EP49</accession>
<dbReference type="CDD" id="cd17325">
    <property type="entry name" value="MFS_MdtG_SLC18_like"/>
    <property type="match status" value="1"/>
</dbReference>
<evidence type="ECO:0000313" key="10">
    <source>
        <dbReference type="Proteomes" id="UP001056384"/>
    </source>
</evidence>
<feature type="domain" description="Major facilitator superfamily (MFS) profile" evidence="8">
    <location>
        <begin position="71"/>
        <end position="533"/>
    </location>
</feature>
<evidence type="ECO:0000256" key="6">
    <source>
        <dbReference type="SAM" id="MobiDB-lite"/>
    </source>
</evidence>
<evidence type="ECO:0000256" key="7">
    <source>
        <dbReference type="SAM" id="Phobius"/>
    </source>
</evidence>
<feature type="transmembrane region" description="Helical" evidence="7">
    <location>
        <begin position="323"/>
        <end position="355"/>
    </location>
</feature>
<dbReference type="PANTHER" id="PTHR23506">
    <property type="entry name" value="GH10249P"/>
    <property type="match status" value="1"/>
</dbReference>
<dbReference type="Pfam" id="PF07690">
    <property type="entry name" value="MFS_1"/>
    <property type="match status" value="1"/>
</dbReference>
<feature type="transmembrane region" description="Helical" evidence="7">
    <location>
        <begin position="69"/>
        <end position="93"/>
    </location>
</feature>
<feature type="transmembrane region" description="Helical" evidence="7">
    <location>
        <begin position="202"/>
        <end position="223"/>
    </location>
</feature>
<evidence type="ECO:0000256" key="5">
    <source>
        <dbReference type="ARBA" id="ARBA00023136"/>
    </source>
</evidence>
<feature type="transmembrane region" description="Helical" evidence="7">
    <location>
        <begin position="113"/>
        <end position="133"/>
    </location>
</feature>
<gene>
    <name evidence="9" type="ORF">Slin15195_G106030</name>
</gene>
<feature type="transmembrane region" description="Helical" evidence="7">
    <location>
        <begin position="229"/>
        <end position="250"/>
    </location>
</feature>
<feature type="transmembrane region" description="Helical" evidence="7">
    <location>
        <begin position="435"/>
        <end position="459"/>
    </location>
</feature>
<protein>
    <submittedName>
        <fullName evidence="9">Major facilitator superfamily, MFS transporter superfamily</fullName>
    </submittedName>
</protein>
<evidence type="ECO:0000256" key="3">
    <source>
        <dbReference type="ARBA" id="ARBA00022692"/>
    </source>
</evidence>
<dbReference type="InterPro" id="IPR020846">
    <property type="entry name" value="MFS_dom"/>
</dbReference>
<comment type="subcellular location">
    <subcellularLocation>
        <location evidence="1">Membrane</location>
        <topology evidence="1">Multi-pass membrane protein</topology>
    </subcellularLocation>
</comment>
<keyword evidence="2" id="KW-0813">Transport</keyword>
<dbReference type="PROSITE" id="PS50850">
    <property type="entry name" value="MFS"/>
    <property type="match status" value="1"/>
</dbReference>
<feature type="transmembrane region" description="Helical" evidence="7">
    <location>
        <begin position="145"/>
        <end position="166"/>
    </location>
</feature>